<evidence type="ECO:0000256" key="1">
    <source>
        <dbReference type="SAM" id="MobiDB-lite"/>
    </source>
</evidence>
<dbReference type="PANTHER" id="PTHR33775">
    <property type="entry name" value="CARDIAC-ENRICHED FHL2-INTERACTING PROTEIN-RELATED"/>
    <property type="match status" value="1"/>
</dbReference>
<keyword evidence="4" id="KW-1185">Reference proteome</keyword>
<dbReference type="InterPro" id="IPR052303">
    <property type="entry name" value="CEFIP"/>
</dbReference>
<feature type="region of interest" description="Disordered" evidence="1">
    <location>
        <begin position="1275"/>
        <end position="1381"/>
    </location>
</feature>
<dbReference type="GO" id="GO:0070886">
    <property type="term" value="P:positive regulation of calcineurin-NFAT signaling cascade"/>
    <property type="evidence" value="ECO:0007669"/>
    <property type="project" value="TreeGrafter"/>
</dbReference>
<reference evidence="3" key="1">
    <citation type="submission" date="2025-08" db="UniProtKB">
        <authorList>
            <consortium name="Ensembl"/>
        </authorList>
    </citation>
    <scope>IDENTIFICATION</scope>
</reference>
<feature type="compositionally biased region" description="Polar residues" evidence="1">
    <location>
        <begin position="251"/>
        <end position="266"/>
    </location>
</feature>
<organism evidence="3 4">
    <name type="scientific">Salmo trutta</name>
    <name type="common">Brown trout</name>
    <dbReference type="NCBI Taxonomy" id="8032"/>
    <lineage>
        <taxon>Eukaryota</taxon>
        <taxon>Metazoa</taxon>
        <taxon>Chordata</taxon>
        <taxon>Craniata</taxon>
        <taxon>Vertebrata</taxon>
        <taxon>Euteleostomi</taxon>
        <taxon>Actinopterygii</taxon>
        <taxon>Neopterygii</taxon>
        <taxon>Teleostei</taxon>
        <taxon>Protacanthopterygii</taxon>
        <taxon>Salmoniformes</taxon>
        <taxon>Salmonidae</taxon>
        <taxon>Salmoninae</taxon>
        <taxon>Salmo</taxon>
    </lineage>
</organism>
<name>A0A674CG85_SALTR</name>
<evidence type="ECO:0000313" key="3">
    <source>
        <dbReference type="Ensembl" id="ENSSTUP00000082652.1"/>
    </source>
</evidence>
<feature type="region of interest" description="Disordered" evidence="1">
    <location>
        <begin position="689"/>
        <end position="1083"/>
    </location>
</feature>
<feature type="compositionally biased region" description="Basic and acidic residues" evidence="1">
    <location>
        <begin position="710"/>
        <end position="1065"/>
    </location>
</feature>
<feature type="compositionally biased region" description="Polar residues" evidence="1">
    <location>
        <begin position="692"/>
        <end position="709"/>
    </location>
</feature>
<feature type="compositionally biased region" description="Low complexity" evidence="1">
    <location>
        <begin position="8"/>
        <end position="22"/>
    </location>
</feature>
<dbReference type="OMA" id="HYSPPFN"/>
<evidence type="ECO:0000259" key="2">
    <source>
        <dbReference type="Pfam" id="PF15232"/>
    </source>
</evidence>
<dbReference type="GO" id="GO:0030018">
    <property type="term" value="C:Z disc"/>
    <property type="evidence" value="ECO:0007669"/>
    <property type="project" value="TreeGrafter"/>
</dbReference>
<feature type="compositionally biased region" description="Basic residues" evidence="1">
    <location>
        <begin position="1161"/>
        <end position="1173"/>
    </location>
</feature>
<dbReference type="Ensembl" id="ENSSTUT00000087925.1">
    <property type="protein sequence ID" value="ENSSTUP00000082652.1"/>
    <property type="gene ID" value="ENSSTUG00000036291.1"/>
</dbReference>
<accession>A0A674CG85</accession>
<feature type="region of interest" description="Disordered" evidence="1">
    <location>
        <begin position="1140"/>
        <end position="1204"/>
    </location>
</feature>
<proteinExistence type="predicted"/>
<dbReference type="Pfam" id="PF15232">
    <property type="entry name" value="DUF4585"/>
    <property type="match status" value="1"/>
</dbReference>
<feature type="compositionally biased region" description="Basic and acidic residues" evidence="1">
    <location>
        <begin position="1174"/>
        <end position="1190"/>
    </location>
</feature>
<feature type="compositionally biased region" description="Pro residues" evidence="1">
    <location>
        <begin position="1296"/>
        <end position="1310"/>
    </location>
</feature>
<feature type="region of interest" description="Disordered" evidence="1">
    <location>
        <begin position="247"/>
        <end position="266"/>
    </location>
</feature>
<feature type="compositionally biased region" description="Polar residues" evidence="1">
    <location>
        <begin position="1330"/>
        <end position="1356"/>
    </location>
</feature>
<dbReference type="InterPro" id="IPR027838">
    <property type="entry name" value="DUF4585"/>
</dbReference>
<reference evidence="3" key="2">
    <citation type="submission" date="2025-09" db="UniProtKB">
        <authorList>
            <consortium name="Ensembl"/>
        </authorList>
    </citation>
    <scope>IDENTIFICATION</scope>
</reference>
<feature type="domain" description="DUF4585" evidence="2">
    <location>
        <begin position="1240"/>
        <end position="1305"/>
    </location>
</feature>
<dbReference type="InParanoid" id="A0A674CG85"/>
<feature type="region of interest" description="Disordered" evidence="1">
    <location>
        <begin position="1"/>
        <end position="29"/>
    </location>
</feature>
<dbReference type="Proteomes" id="UP000472277">
    <property type="component" value="Chromosome 5"/>
</dbReference>
<dbReference type="GeneTree" id="ENSGT00730000111333"/>
<feature type="compositionally biased region" description="Polar residues" evidence="1">
    <location>
        <begin position="409"/>
        <end position="430"/>
    </location>
</feature>
<protein>
    <recommendedName>
        <fullName evidence="2">DUF4585 domain-containing protein</fullName>
    </recommendedName>
</protein>
<dbReference type="PANTHER" id="PTHR33775:SF2">
    <property type="entry name" value="CARDIAC-ENRICHED FHL2-INTERACTING PROTEIN"/>
    <property type="match status" value="1"/>
</dbReference>
<sequence length="1381" mass="160086">PGKGNQHSSGGLSDTSSGGSILDDTDREVSSLTDRAFRSLCIGEEAIYNDSDLGSSPSAQRERHQAFSQDIIAAQEKEDRERDALKRAAHESFSLSLQQYGQGGGEVGWEGEGRMWTGQYGLENQGYSGWEGQGEGRTEGRVSTTFQRSFIDVSQQDKTLREERLSFLSYGGSDTSWQQRRSRSRVSSLIKAFSSEGYGGGDGWMEGKLRDWNNESSWDKSALMSIQRELSEFSTAYPHNFNTGPFPAAGTFSQQTGPLPHSRNSLYPSEVSSAVSQMDKTSSFMRSSHRKHCSKQSMFAQLNSTSNFFLHSEFSPFQPLWRDHNRFPFQQGGVSGFMSPADFPKWYDSPMYKELTFEQQFYAHPGIKETVYGPQRKPLEGGYTVLQKASALEKRSESELAGHHPPWKRTQSVGSNRYPSLRPSTVSPTSERSRRGHDAVSAITEFQHTERFTKLTAEQSVTTVLNSAEQSSVVKGNKNSVISFLNKVSTVAVEQGVVASNTSTTPFNITQLLTPVIHNHQDTSEALQYTLSPSVAIEQPPATVSVEPVVVASNTSTTPFNFTQQLTSVIHNPQDTDTTSEVLLSPPLALEQPTVWGERERERRGATPEVRMSSYKSRASGLLFNLKDNRKRVKSTYSPTKFKGLEVTGRSKSNLDSYEPRDTVIDMPAILDIPVPQVVVQEEPNAIETSFHPHTNPQYSPSLQPTTAHSDQHLHYTDTKPEAYQAEQRRREEERRKRQREEEKMARQREEEKKEKERREQLCHREEENKEEEKRVRQKEEKRKEEERREQQRQSEEEKKEEERRARQREEERMARQKEEEKKEKREQQRQREEENKEEERRATQREDERMARQREEEKKEKERREQQCHREEENKEEEKRARQKEEKRKEEERKEQQRQRGKEKKEEERRATQREEERMARQKKEERKEERREQQRQSEEEKKEEERRARQREEERMARQKEEENKRREQQREEENKEEERRATQREEERMARQKKEEMKEKERREQQRQRQSEEEKKEEERRARQREEERMARQKEEEKNEKERREQQWQREEEKKEEDRTQPSKEFTAPSETTYTYPYSRLLSKRNVALDDDDSRSMISNMSGDVESYATSIADLSDSEFASRGGYGRPDSACSFISDAGRPLGKPPTVPPKSEKALRRAKRLTTRRIKKESKTETDSTADLVEKPVHGASVHSSNRHARASPHFAAPISLPLAPTHISSCALLPHPPPPCSPQTPCLTQKKVLQDPGSGQYFVVDMPVQVKTKTFFDPETRKYPQCYPQSLPEDSYTQPQPQTYPPYTQPQAPPASRPYVLYQGYPQRYQPMPVSSLPTHRSLSGMSALVSPTQDPQPTEESQGWAEEGERQGEGWSSQCYEGEEEI</sequence>
<feature type="region of interest" description="Disordered" evidence="1">
    <location>
        <begin position="394"/>
        <end position="436"/>
    </location>
</feature>
<evidence type="ECO:0000313" key="4">
    <source>
        <dbReference type="Proteomes" id="UP000472277"/>
    </source>
</evidence>